<protein>
    <submittedName>
        <fullName evidence="3">Uncharacterized protein</fullName>
    </submittedName>
</protein>
<dbReference type="OrthoDB" id="799558at2759"/>
<evidence type="ECO:0000256" key="2">
    <source>
        <dbReference type="SAM" id="SignalP"/>
    </source>
</evidence>
<accession>A0A9E7G4W6</accession>
<keyword evidence="2" id="KW-0732">Signal</keyword>
<organism evidence="3 4">
    <name type="scientific">Musa troglodytarum</name>
    <name type="common">fe'i banana</name>
    <dbReference type="NCBI Taxonomy" id="320322"/>
    <lineage>
        <taxon>Eukaryota</taxon>
        <taxon>Viridiplantae</taxon>
        <taxon>Streptophyta</taxon>
        <taxon>Embryophyta</taxon>
        <taxon>Tracheophyta</taxon>
        <taxon>Spermatophyta</taxon>
        <taxon>Magnoliopsida</taxon>
        <taxon>Liliopsida</taxon>
        <taxon>Zingiberales</taxon>
        <taxon>Musaceae</taxon>
        <taxon>Musa</taxon>
    </lineage>
</organism>
<reference evidence="3" key="1">
    <citation type="submission" date="2022-05" db="EMBL/GenBank/DDBJ databases">
        <title>The Musa troglodytarum L. genome provides insights into the mechanism of non-climacteric behaviour and enrichment of carotenoids.</title>
        <authorList>
            <person name="Wang J."/>
        </authorList>
    </citation>
    <scope>NUCLEOTIDE SEQUENCE</scope>
    <source>
        <tissue evidence="3">Leaf</tissue>
    </source>
</reference>
<name>A0A9E7G4W6_9LILI</name>
<feature type="signal peptide" evidence="2">
    <location>
        <begin position="1"/>
        <end position="28"/>
    </location>
</feature>
<keyword evidence="4" id="KW-1185">Reference proteome</keyword>
<feature type="region of interest" description="Disordered" evidence="1">
    <location>
        <begin position="105"/>
        <end position="133"/>
    </location>
</feature>
<proteinExistence type="predicted"/>
<sequence length="147" mass="16394">MISHLVRVFYGRIFTVVFCCHVIPFAGAGDHISEHAGHSVLGLEPSGISYIPTSHSHSLIHFRPSRSLNDISSEKLEAQQRRFLEEDGTPDRQLKLMEEIFQEDAAAGGEDCKNSKKEDDVDPSAGEPKNLRRQGTFDFVLDVSLDL</sequence>
<evidence type="ECO:0000256" key="1">
    <source>
        <dbReference type="SAM" id="MobiDB-lite"/>
    </source>
</evidence>
<dbReference type="AlphaFoldDB" id="A0A9E7G4W6"/>
<evidence type="ECO:0000313" key="4">
    <source>
        <dbReference type="Proteomes" id="UP001055439"/>
    </source>
</evidence>
<feature type="compositionally biased region" description="Basic and acidic residues" evidence="1">
    <location>
        <begin position="110"/>
        <end position="119"/>
    </location>
</feature>
<dbReference type="Proteomes" id="UP001055439">
    <property type="component" value="Chromosome 5"/>
</dbReference>
<dbReference type="EMBL" id="CP097507">
    <property type="protein sequence ID" value="URE05118.1"/>
    <property type="molecule type" value="Genomic_DNA"/>
</dbReference>
<gene>
    <name evidence="3" type="ORF">MUK42_02214</name>
</gene>
<evidence type="ECO:0000313" key="3">
    <source>
        <dbReference type="EMBL" id="URE05118.1"/>
    </source>
</evidence>
<feature type="chain" id="PRO_5038462940" evidence="2">
    <location>
        <begin position="29"/>
        <end position="147"/>
    </location>
</feature>